<dbReference type="OrthoDB" id="8898689at2"/>
<proteinExistence type="predicted"/>
<organism evidence="2 3">
    <name type="scientific">Roseateles saccharophilus</name>
    <name type="common">Pseudomonas saccharophila</name>
    <dbReference type="NCBI Taxonomy" id="304"/>
    <lineage>
        <taxon>Bacteria</taxon>
        <taxon>Pseudomonadati</taxon>
        <taxon>Pseudomonadota</taxon>
        <taxon>Betaproteobacteria</taxon>
        <taxon>Burkholderiales</taxon>
        <taxon>Sphaerotilaceae</taxon>
        <taxon>Roseateles</taxon>
    </lineage>
</organism>
<name>A0A4R3UDL4_ROSSA</name>
<accession>A0A4R3UDL4</accession>
<gene>
    <name evidence="2" type="ORF">EV671_104929</name>
</gene>
<feature type="region of interest" description="Disordered" evidence="1">
    <location>
        <begin position="106"/>
        <end position="125"/>
    </location>
</feature>
<evidence type="ECO:0008006" key="4">
    <source>
        <dbReference type="Google" id="ProtNLM"/>
    </source>
</evidence>
<evidence type="ECO:0000313" key="3">
    <source>
        <dbReference type="Proteomes" id="UP000295110"/>
    </source>
</evidence>
<sequence length="184" mass="21291">MRLPRLRVLVPALALLAMLPPLAWWAYGPRGFAVELVRRTWRLEIEVERLRLEAGTDWCDELPQGAFDISRRRIADPSGQRVGLAEHCRYSLLAWRRQWIAREEGEAGSTPRWPNPPLRVVPAGEPGRERLGRREAYYELELRTGAGQVWTCRTTPENWQVLRNGQRFRLPVDRWGTANCGLLD</sequence>
<evidence type="ECO:0000313" key="2">
    <source>
        <dbReference type="EMBL" id="TCU85489.1"/>
    </source>
</evidence>
<evidence type="ECO:0000256" key="1">
    <source>
        <dbReference type="SAM" id="MobiDB-lite"/>
    </source>
</evidence>
<keyword evidence="3" id="KW-1185">Reference proteome</keyword>
<comment type="caution">
    <text evidence="2">The sequence shown here is derived from an EMBL/GenBank/DDBJ whole genome shotgun (WGS) entry which is preliminary data.</text>
</comment>
<dbReference type="RefSeq" id="WP_132576456.1">
    <property type="nucleotide sequence ID" value="NZ_CBCSGL010000069.1"/>
</dbReference>
<reference evidence="2 3" key="1">
    <citation type="submission" date="2019-03" db="EMBL/GenBank/DDBJ databases">
        <title>Genomic Encyclopedia of Type Strains, Phase IV (KMG-IV): sequencing the most valuable type-strain genomes for metagenomic binning, comparative biology and taxonomic classification.</title>
        <authorList>
            <person name="Goeker M."/>
        </authorList>
    </citation>
    <scope>NUCLEOTIDE SEQUENCE [LARGE SCALE GENOMIC DNA]</scope>
    <source>
        <strain evidence="2 3">DSM 654</strain>
    </source>
</reference>
<dbReference type="Proteomes" id="UP000295110">
    <property type="component" value="Unassembled WGS sequence"/>
</dbReference>
<dbReference type="AlphaFoldDB" id="A0A4R3UDL4"/>
<protein>
    <recommendedName>
        <fullName evidence="4">DUF1850 domain-containing protein</fullName>
    </recommendedName>
</protein>
<dbReference type="EMBL" id="SMBU01000049">
    <property type="protein sequence ID" value="TCU85489.1"/>
    <property type="molecule type" value="Genomic_DNA"/>
</dbReference>